<evidence type="ECO:0000256" key="1">
    <source>
        <dbReference type="SAM" id="MobiDB-lite"/>
    </source>
</evidence>
<dbReference type="Proteomes" id="UP001499915">
    <property type="component" value="Unassembled WGS sequence"/>
</dbReference>
<evidence type="ECO:0000313" key="3">
    <source>
        <dbReference type="EMBL" id="GAA0685624.1"/>
    </source>
</evidence>
<name>A0ABN1I3F1_9GAMM</name>
<comment type="caution">
    <text evidence="3">The sequence shown here is derived from an EMBL/GenBank/DDBJ whole genome shotgun (WGS) entry which is preliminary data.</text>
</comment>
<evidence type="ECO:0000259" key="2">
    <source>
        <dbReference type="Pfam" id="PF09361"/>
    </source>
</evidence>
<dbReference type="RefSeq" id="WP_343802933.1">
    <property type="nucleotide sequence ID" value="NZ_BAAAET010000001.1"/>
</dbReference>
<accession>A0ABN1I3F1</accession>
<dbReference type="Pfam" id="PF09361">
    <property type="entry name" value="Phasin_2"/>
    <property type="match status" value="1"/>
</dbReference>
<proteinExistence type="predicted"/>
<evidence type="ECO:0000313" key="4">
    <source>
        <dbReference type="Proteomes" id="UP001499915"/>
    </source>
</evidence>
<sequence length="168" mass="18536">MYDNMLKEMQDKMKPVTDLVELNRKAAEKIFALQSELFTESVNAGLAQVKALSEVKEPKAAFELQMTFLKEQEAKWSNTAEQELAALNEVREELTSLMEQGIESMNELPYFDMSKFELPAFDLKGFDFSGFMPKAAAQAPEEEKKPAPAAKPAARKASSAASSSSASA</sequence>
<feature type="compositionally biased region" description="Low complexity" evidence="1">
    <location>
        <begin position="147"/>
        <end position="168"/>
    </location>
</feature>
<dbReference type="EMBL" id="BAAAET010000001">
    <property type="protein sequence ID" value="GAA0685624.1"/>
    <property type="molecule type" value="Genomic_DNA"/>
</dbReference>
<keyword evidence="4" id="KW-1185">Reference proteome</keyword>
<dbReference type="InterPro" id="IPR018968">
    <property type="entry name" value="Phasin"/>
</dbReference>
<organism evidence="3 4">
    <name type="scientific">Marinobacterium maritimum</name>
    <dbReference type="NCBI Taxonomy" id="500162"/>
    <lineage>
        <taxon>Bacteria</taxon>
        <taxon>Pseudomonadati</taxon>
        <taxon>Pseudomonadota</taxon>
        <taxon>Gammaproteobacteria</taxon>
        <taxon>Oceanospirillales</taxon>
        <taxon>Oceanospirillaceae</taxon>
        <taxon>Marinobacterium</taxon>
    </lineage>
</organism>
<gene>
    <name evidence="3" type="ORF">GCM10009104_09100</name>
</gene>
<feature type="domain" description="Phasin" evidence="2">
    <location>
        <begin position="6"/>
        <end position="100"/>
    </location>
</feature>
<reference evidence="3 4" key="1">
    <citation type="journal article" date="2019" name="Int. J. Syst. Evol. Microbiol.">
        <title>The Global Catalogue of Microorganisms (GCM) 10K type strain sequencing project: providing services to taxonomists for standard genome sequencing and annotation.</title>
        <authorList>
            <consortium name="The Broad Institute Genomics Platform"/>
            <consortium name="The Broad Institute Genome Sequencing Center for Infectious Disease"/>
            <person name="Wu L."/>
            <person name="Ma J."/>
        </authorList>
    </citation>
    <scope>NUCLEOTIDE SEQUENCE [LARGE SCALE GENOMIC DNA]</scope>
    <source>
        <strain evidence="3 4">JCM 15134</strain>
    </source>
</reference>
<feature type="region of interest" description="Disordered" evidence="1">
    <location>
        <begin position="135"/>
        <end position="168"/>
    </location>
</feature>
<protein>
    <recommendedName>
        <fullName evidence="2">Phasin domain-containing protein</fullName>
    </recommendedName>
</protein>